<feature type="chain" id="PRO_5035415714" description="Methyltransferase domain-containing protein" evidence="1">
    <location>
        <begin position="20"/>
        <end position="484"/>
    </location>
</feature>
<evidence type="ECO:0000259" key="2">
    <source>
        <dbReference type="Pfam" id="PF13383"/>
    </source>
</evidence>
<dbReference type="AlphaFoldDB" id="A0A8J4CYB1"/>
<dbReference type="Proteomes" id="UP000747110">
    <property type="component" value="Unassembled WGS sequence"/>
</dbReference>
<dbReference type="OrthoDB" id="2015045at2759"/>
<dbReference type="InterPro" id="IPR025714">
    <property type="entry name" value="Methyltranfer_dom"/>
</dbReference>
<comment type="caution">
    <text evidence="3">The sequence shown here is derived from an EMBL/GenBank/DDBJ whole genome shotgun (WGS) entry which is preliminary data.</text>
</comment>
<organism evidence="3 5">
    <name type="scientific">Volvox reticuliferus</name>
    <dbReference type="NCBI Taxonomy" id="1737510"/>
    <lineage>
        <taxon>Eukaryota</taxon>
        <taxon>Viridiplantae</taxon>
        <taxon>Chlorophyta</taxon>
        <taxon>core chlorophytes</taxon>
        <taxon>Chlorophyceae</taxon>
        <taxon>CS clade</taxon>
        <taxon>Chlamydomonadales</taxon>
        <taxon>Volvocaceae</taxon>
        <taxon>Volvox</taxon>
    </lineage>
</organism>
<evidence type="ECO:0000313" key="5">
    <source>
        <dbReference type="Proteomes" id="UP000747110"/>
    </source>
</evidence>
<sequence length="484" mass="53622">MKPFLINLFAFAFVNIVFQVAVPTHGWPGVLRRSSSQRDGSGSQWMREAQQNLSRWESRLLLNTLDKLYSSHVLGQVPYDLYDPVVTCPPPSKLMRLDPTGPVEHPTGWVDGAKWMCVPFPRTARRGCAVLSFGSNDQYEFETAALDLTPCTIHTFDCTTGMLGNASHFNSIDPTRHFFHPFCVGNLEMANKNPSQVLNWEGTIQRVMLLQGAAAVQQDDDGSAGANGRTLWSIGYDSDSASISRSDAESASLHHHPGENVIAAEAVTSAMGMGATVADPKLSRARRLQRKPLLYGESGGGGGGGGRRARRRDMGPDVFVLKIDVEGFEWQLLSEWGPDTPGLPAFLAIEIHNWVEEFVLAPASPPPRPRYSTLAWWLYGKRMVERDKARAAAAVLARRQRVYAGELSLMFLHLARLGYAVVSREDNPCGDSEGKICCSEFLLIRLRGPEEGRPGTWDWTHWLDSVKEGLRPLVQGRARRRLLG</sequence>
<evidence type="ECO:0000313" key="3">
    <source>
        <dbReference type="EMBL" id="GIL87909.1"/>
    </source>
</evidence>
<reference evidence="3" key="1">
    <citation type="journal article" date="2021" name="Proc. Natl. Acad. Sci. U.S.A.">
        <title>Three genomes in the algal genus Volvox reveal the fate of a haploid sex-determining region after a transition to homothallism.</title>
        <authorList>
            <person name="Yamamoto K."/>
            <person name="Hamaji T."/>
            <person name="Kawai-Toyooka H."/>
            <person name="Matsuzaki R."/>
            <person name="Takahashi F."/>
            <person name="Nishimura Y."/>
            <person name="Kawachi M."/>
            <person name="Noguchi H."/>
            <person name="Minakuchi Y."/>
            <person name="Umen J.G."/>
            <person name="Toyoda A."/>
            <person name="Nozaki H."/>
        </authorList>
    </citation>
    <scope>NUCLEOTIDE SEQUENCE</scope>
    <source>
        <strain evidence="4">NIES-3785</strain>
        <strain evidence="3">NIES-3786</strain>
    </source>
</reference>
<dbReference type="Pfam" id="PF13383">
    <property type="entry name" value="Methyltransf_22"/>
    <property type="match status" value="1"/>
</dbReference>
<dbReference type="EMBL" id="BNCP01000042">
    <property type="protein sequence ID" value="GIL87909.1"/>
    <property type="molecule type" value="Genomic_DNA"/>
</dbReference>
<keyword evidence="1" id="KW-0732">Signal</keyword>
<accession>A0A8J4CYB1</accession>
<dbReference type="PANTHER" id="PTHR32026:SF10">
    <property type="entry name" value="METHYLTRANSFERASE-LIKE PROTEIN 24-RELATED"/>
    <property type="match status" value="1"/>
</dbReference>
<dbReference type="InterPro" id="IPR026913">
    <property type="entry name" value="METTL24"/>
</dbReference>
<feature type="signal peptide" evidence="1">
    <location>
        <begin position="1"/>
        <end position="19"/>
    </location>
</feature>
<proteinExistence type="predicted"/>
<dbReference type="Proteomes" id="UP000722791">
    <property type="component" value="Unassembled WGS sequence"/>
</dbReference>
<feature type="domain" description="Methyltransferase" evidence="2">
    <location>
        <begin position="110"/>
        <end position="159"/>
    </location>
</feature>
<name>A0A8J4CYB1_9CHLO</name>
<dbReference type="PANTHER" id="PTHR32026">
    <property type="entry name" value="METHYLTRANSFERASE-LIKE PROTEIN 24"/>
    <property type="match status" value="1"/>
</dbReference>
<keyword evidence="5" id="KW-1185">Reference proteome</keyword>
<evidence type="ECO:0000313" key="4">
    <source>
        <dbReference type="EMBL" id="GIM01502.1"/>
    </source>
</evidence>
<gene>
    <name evidence="3" type="ORF">Vretifemale_15944</name>
    <name evidence="4" type="ORF">Vretimale_6304</name>
</gene>
<evidence type="ECO:0000256" key="1">
    <source>
        <dbReference type="SAM" id="SignalP"/>
    </source>
</evidence>
<protein>
    <recommendedName>
        <fullName evidence="2">Methyltransferase domain-containing protein</fullName>
    </recommendedName>
</protein>
<dbReference type="EMBL" id="BNCQ01000009">
    <property type="protein sequence ID" value="GIM01502.1"/>
    <property type="molecule type" value="Genomic_DNA"/>
</dbReference>